<gene>
    <name evidence="2" type="ORF">ECRA1380_LOCUS3566</name>
    <name evidence="3" type="ORF">ECRASSUSDP1_LOCUS21393</name>
</gene>
<dbReference type="Pfam" id="PF00612">
    <property type="entry name" value="IQ"/>
    <property type="match status" value="2"/>
</dbReference>
<evidence type="ECO:0000313" key="4">
    <source>
        <dbReference type="Proteomes" id="UP001295684"/>
    </source>
</evidence>
<proteinExistence type="predicted"/>
<dbReference type="SUPFAM" id="SSF52540">
    <property type="entry name" value="P-loop containing nucleoside triphosphate hydrolases"/>
    <property type="match status" value="1"/>
</dbReference>
<organism evidence="2">
    <name type="scientific">Euplotes crassus</name>
    <dbReference type="NCBI Taxonomy" id="5936"/>
    <lineage>
        <taxon>Eukaryota</taxon>
        <taxon>Sar</taxon>
        <taxon>Alveolata</taxon>
        <taxon>Ciliophora</taxon>
        <taxon>Intramacronucleata</taxon>
        <taxon>Spirotrichea</taxon>
        <taxon>Hypotrichia</taxon>
        <taxon>Euplotida</taxon>
        <taxon>Euplotidae</taxon>
        <taxon>Moneuplotes</taxon>
    </lineage>
</organism>
<evidence type="ECO:0000313" key="3">
    <source>
        <dbReference type="EMBL" id="CAI2379969.1"/>
    </source>
</evidence>
<dbReference type="InterPro" id="IPR027417">
    <property type="entry name" value="P-loop_NTPase"/>
</dbReference>
<protein>
    <recommendedName>
        <fullName evidence="5">Spermatogenesis-associated protein 17</fullName>
    </recommendedName>
</protein>
<keyword evidence="4" id="KW-1185">Reference proteome</keyword>
<sequence length="230" mass="27679">MASFLAKINAEKQDVVTNYYENLSKAEDNREKEKKAAISIQTTFRMYLILTLFKTTKRAVRNIERIWKGFKVRRLFLKLMREEKRRMQMVFFNAMATIIQKIFRGYYVRKYKHDFYARKTYLSKVVLKNEEVRDKLEEFRRTSEEEEEKRKEEIARLELTKVASNVHHLCSTKAIPGVFNSPYVSNEMKPQIFNVGVETHLKTTFKSNYKWKAPNKKKINYFKQTLTNHY</sequence>
<dbReference type="EMBL" id="CAMPGE010021859">
    <property type="protein sequence ID" value="CAI2379969.1"/>
    <property type="molecule type" value="Genomic_DNA"/>
</dbReference>
<dbReference type="PROSITE" id="PS50096">
    <property type="entry name" value="IQ"/>
    <property type="match status" value="3"/>
</dbReference>
<accession>A0A7S3NSL0</accession>
<name>A0A7S3NSL0_EUPCR</name>
<dbReference type="OrthoDB" id="190375at2759"/>
<reference evidence="2" key="1">
    <citation type="submission" date="2021-01" db="EMBL/GenBank/DDBJ databases">
        <authorList>
            <person name="Corre E."/>
            <person name="Pelletier E."/>
            <person name="Niang G."/>
            <person name="Scheremetjew M."/>
            <person name="Finn R."/>
            <person name="Kale V."/>
            <person name="Holt S."/>
            <person name="Cochrane G."/>
            <person name="Meng A."/>
            <person name="Brown T."/>
            <person name="Cohen L."/>
        </authorList>
    </citation>
    <scope>NUCLEOTIDE SEQUENCE</scope>
    <source>
        <strain evidence="2">CT5</strain>
    </source>
</reference>
<reference evidence="3" key="2">
    <citation type="submission" date="2023-07" db="EMBL/GenBank/DDBJ databases">
        <authorList>
            <consortium name="AG Swart"/>
            <person name="Singh M."/>
            <person name="Singh A."/>
            <person name="Seah K."/>
            <person name="Emmerich C."/>
        </authorList>
    </citation>
    <scope>NUCLEOTIDE SEQUENCE</scope>
    <source>
        <strain evidence="3">DP1</strain>
    </source>
</reference>
<evidence type="ECO:0000313" key="2">
    <source>
        <dbReference type="EMBL" id="CAE0378607.1"/>
    </source>
</evidence>
<dbReference type="InterPro" id="IPR000048">
    <property type="entry name" value="IQ_motif_EF-hand-BS"/>
</dbReference>
<dbReference type="EMBL" id="HBIK01007600">
    <property type="protein sequence ID" value="CAE0378607.1"/>
    <property type="molecule type" value="Transcribed_RNA"/>
</dbReference>
<dbReference type="Gene3D" id="1.20.5.190">
    <property type="match status" value="1"/>
</dbReference>
<evidence type="ECO:0000256" key="1">
    <source>
        <dbReference type="SAM" id="Coils"/>
    </source>
</evidence>
<feature type="coiled-coil region" evidence="1">
    <location>
        <begin position="122"/>
        <end position="160"/>
    </location>
</feature>
<dbReference type="AlphaFoldDB" id="A0A7S3NSL0"/>
<dbReference type="Proteomes" id="UP001295684">
    <property type="component" value="Unassembled WGS sequence"/>
</dbReference>
<keyword evidence="1" id="KW-0175">Coiled coil</keyword>
<evidence type="ECO:0008006" key="5">
    <source>
        <dbReference type="Google" id="ProtNLM"/>
    </source>
</evidence>
<dbReference type="SMART" id="SM00015">
    <property type="entry name" value="IQ"/>
    <property type="match status" value="3"/>
</dbReference>